<organism evidence="1 2">
    <name type="scientific">Papaver somniferum</name>
    <name type="common">Opium poppy</name>
    <dbReference type="NCBI Taxonomy" id="3469"/>
    <lineage>
        <taxon>Eukaryota</taxon>
        <taxon>Viridiplantae</taxon>
        <taxon>Streptophyta</taxon>
        <taxon>Embryophyta</taxon>
        <taxon>Tracheophyta</taxon>
        <taxon>Spermatophyta</taxon>
        <taxon>Magnoliopsida</taxon>
        <taxon>Ranunculales</taxon>
        <taxon>Papaveraceae</taxon>
        <taxon>Papaveroideae</taxon>
        <taxon>Papaver</taxon>
    </lineage>
</organism>
<keyword evidence="2" id="KW-1185">Reference proteome</keyword>
<sequence length="39" mass="4679">MFLQPLLLAINTFRDMDNFGESTTYWWCKRLIVYIAVAH</sequence>
<protein>
    <submittedName>
        <fullName evidence="1">Uncharacterized protein</fullName>
    </submittedName>
</protein>
<dbReference type="Gramene" id="RZC58697">
    <property type="protein sequence ID" value="RZC58697"/>
    <property type="gene ID" value="C5167_005996"/>
</dbReference>
<accession>A0A4Y7JD09</accession>
<proteinExistence type="predicted"/>
<evidence type="ECO:0000313" key="2">
    <source>
        <dbReference type="Proteomes" id="UP000316621"/>
    </source>
</evidence>
<reference evidence="1 2" key="1">
    <citation type="journal article" date="2018" name="Science">
        <title>The opium poppy genome and morphinan production.</title>
        <authorList>
            <person name="Guo L."/>
            <person name="Winzer T."/>
            <person name="Yang X."/>
            <person name="Li Y."/>
            <person name="Ning Z."/>
            <person name="He Z."/>
            <person name="Teodor R."/>
            <person name="Lu Y."/>
            <person name="Bowser T.A."/>
            <person name="Graham I.A."/>
            <person name="Ye K."/>
        </authorList>
    </citation>
    <scope>NUCLEOTIDE SEQUENCE [LARGE SCALE GENOMIC DNA]</scope>
    <source>
        <strain evidence="2">cv. HN1</strain>
        <tissue evidence="1">Leaves</tissue>
    </source>
</reference>
<dbReference type="AlphaFoldDB" id="A0A4Y7JD09"/>
<evidence type="ECO:0000313" key="1">
    <source>
        <dbReference type="EMBL" id="RZC58697.1"/>
    </source>
</evidence>
<name>A0A4Y7JD09_PAPSO</name>
<dbReference type="Proteomes" id="UP000316621">
    <property type="component" value="Chromosome 4"/>
</dbReference>
<gene>
    <name evidence="1" type="ORF">C5167_005996</name>
</gene>
<dbReference type="EMBL" id="CM010718">
    <property type="protein sequence ID" value="RZC58697.1"/>
    <property type="molecule type" value="Genomic_DNA"/>
</dbReference>